<evidence type="ECO:0000313" key="3">
    <source>
        <dbReference type="RefSeq" id="XP_004488869.2"/>
    </source>
</evidence>
<reference evidence="3" key="2">
    <citation type="submission" date="2025-08" db="UniProtKB">
        <authorList>
            <consortium name="RefSeq"/>
        </authorList>
    </citation>
    <scope>IDENTIFICATION</scope>
    <source>
        <tissue evidence="3">Etiolated seedlings</tissue>
    </source>
</reference>
<dbReference type="PANTHER" id="PTHR31672:SF13">
    <property type="entry name" value="F-BOX PROTEIN CPR30-LIKE"/>
    <property type="match status" value="1"/>
</dbReference>
<evidence type="ECO:0000313" key="2">
    <source>
        <dbReference type="Proteomes" id="UP000087171"/>
    </source>
</evidence>
<name>A0A1S2XG68_CICAR</name>
<dbReference type="PaxDb" id="3827-XP_004488869.1"/>
<feature type="domain" description="F-box associated beta-propeller type 1" evidence="1">
    <location>
        <begin position="51"/>
        <end position="291"/>
    </location>
</feature>
<evidence type="ECO:0000259" key="1">
    <source>
        <dbReference type="Pfam" id="PF07734"/>
    </source>
</evidence>
<keyword evidence="2" id="KW-1185">Reference proteome</keyword>
<dbReference type="NCBIfam" id="TIGR01640">
    <property type="entry name" value="F_box_assoc_1"/>
    <property type="match status" value="1"/>
</dbReference>
<dbReference type="PANTHER" id="PTHR31672">
    <property type="entry name" value="BNACNNG10540D PROTEIN"/>
    <property type="match status" value="1"/>
</dbReference>
<dbReference type="InterPro" id="IPR017451">
    <property type="entry name" value="F-box-assoc_interact_dom"/>
</dbReference>
<dbReference type="OrthoDB" id="1867629at2759"/>
<organism evidence="2 3">
    <name type="scientific">Cicer arietinum</name>
    <name type="common">Chickpea</name>
    <name type="synonym">Garbanzo</name>
    <dbReference type="NCBI Taxonomy" id="3827"/>
    <lineage>
        <taxon>Eukaryota</taxon>
        <taxon>Viridiplantae</taxon>
        <taxon>Streptophyta</taxon>
        <taxon>Embryophyta</taxon>
        <taxon>Tracheophyta</taxon>
        <taxon>Spermatophyta</taxon>
        <taxon>Magnoliopsida</taxon>
        <taxon>eudicotyledons</taxon>
        <taxon>Gunneridae</taxon>
        <taxon>Pentapetalae</taxon>
        <taxon>rosids</taxon>
        <taxon>fabids</taxon>
        <taxon>Fabales</taxon>
        <taxon>Fabaceae</taxon>
        <taxon>Papilionoideae</taxon>
        <taxon>50 kb inversion clade</taxon>
        <taxon>NPAAA clade</taxon>
        <taxon>Hologalegina</taxon>
        <taxon>IRL clade</taxon>
        <taxon>Cicereae</taxon>
        <taxon>Cicer</taxon>
    </lineage>
</organism>
<proteinExistence type="predicted"/>
<dbReference type="eggNOG" id="ENOG502SPAC">
    <property type="taxonomic scope" value="Eukaryota"/>
</dbReference>
<dbReference type="InterPro" id="IPR050796">
    <property type="entry name" value="SCF_F-box_component"/>
</dbReference>
<dbReference type="InterPro" id="IPR006527">
    <property type="entry name" value="F-box-assoc_dom_typ1"/>
</dbReference>
<dbReference type="RefSeq" id="XP_004488869.2">
    <property type="nucleotide sequence ID" value="XM_004488812.2"/>
</dbReference>
<gene>
    <name evidence="3" type="primary">LOC101512679</name>
</gene>
<reference evidence="2" key="1">
    <citation type="journal article" date="2013" name="Nat. Biotechnol.">
        <title>Draft genome sequence of chickpea (Cicer arietinum) provides a resource for trait improvement.</title>
        <authorList>
            <person name="Varshney R.K."/>
            <person name="Song C."/>
            <person name="Saxena R.K."/>
            <person name="Azam S."/>
            <person name="Yu S."/>
            <person name="Sharpe A.G."/>
            <person name="Cannon S."/>
            <person name="Baek J."/>
            <person name="Rosen B.D."/>
            <person name="Tar'an B."/>
            <person name="Millan T."/>
            <person name="Zhang X."/>
            <person name="Ramsay L.D."/>
            <person name="Iwata A."/>
            <person name="Wang Y."/>
            <person name="Nelson W."/>
            <person name="Farmer A.D."/>
            <person name="Gaur P.M."/>
            <person name="Soderlund C."/>
            <person name="Penmetsa R.V."/>
            <person name="Xu C."/>
            <person name="Bharti A.K."/>
            <person name="He W."/>
            <person name="Winter P."/>
            <person name="Zhao S."/>
            <person name="Hane J.K."/>
            <person name="Carrasquilla-Garcia N."/>
            <person name="Condie J.A."/>
            <person name="Upadhyaya H.D."/>
            <person name="Luo M.C."/>
            <person name="Thudi M."/>
            <person name="Gowda C.L."/>
            <person name="Singh N.P."/>
            <person name="Lichtenzveig J."/>
            <person name="Gali K.K."/>
            <person name="Rubio J."/>
            <person name="Nadarajan N."/>
            <person name="Dolezel J."/>
            <person name="Bansal K.C."/>
            <person name="Xu X."/>
            <person name="Edwards D."/>
            <person name="Zhang G."/>
            <person name="Kahl G."/>
            <person name="Gil J."/>
            <person name="Singh K.B."/>
            <person name="Datta S.K."/>
            <person name="Jackson S.A."/>
            <person name="Wang J."/>
            <person name="Cook D.R."/>
        </authorList>
    </citation>
    <scope>NUCLEOTIDE SEQUENCE [LARGE SCALE GENOMIC DNA]</scope>
    <source>
        <strain evidence="2">cv. CDC Frontier</strain>
    </source>
</reference>
<dbReference type="KEGG" id="cam:101512679"/>
<dbReference type="Pfam" id="PF07734">
    <property type="entry name" value="FBA_1"/>
    <property type="match status" value="1"/>
</dbReference>
<accession>A0A1S2XG68</accession>
<sequence length="320" mass="36986">MRGNLDHPYLNFKTSLYMLSGERFENKVQIDWPNPFQDDYPGFSILGSSSINGILCLYRYFKENKKIVLWNPSTEEFKIIPSSPIESGLYWDKLHGFGYDFHKHDYKVIRHITLFSENDDIDQSYGGKSFKTLWEIYSLQSNSWSQLYIDMPVCSGDKESVRVYLDGMCHWWGLGKTHTCKAYLVSFNMSNEVFVTTPMPSDMDDSCQYHSTGKHLVVLNGSISIISIFSNTATFHITILGEIGIEDSWIKLFIVGPLAFIEHPIGVWKNGNIFFRKEDDELVWFNISTKRIEELGLKSRLKFGNIVYYKKSFCVIGGNK</sequence>
<dbReference type="Proteomes" id="UP000087171">
    <property type="component" value="Chromosome Ca1"/>
</dbReference>
<protein>
    <submittedName>
        <fullName evidence="3">F-box/kelch-repeat protein At3g06240-like</fullName>
    </submittedName>
</protein>
<dbReference type="AlphaFoldDB" id="A0A1S2XG68"/>